<dbReference type="STRING" id="1176198.SAMN05444716_105492"/>
<protein>
    <submittedName>
        <fullName evidence="1">Uncharacterized protein</fullName>
    </submittedName>
</protein>
<proteinExistence type="predicted"/>
<dbReference type="AlphaFoldDB" id="A0A1I6UE85"/>
<name>A0A1I6UE85_9ACTN</name>
<dbReference type="RefSeq" id="WP_139275187.1">
    <property type="nucleotide sequence ID" value="NZ_FPAB01000005.1"/>
</dbReference>
<organism evidence="1 2">
    <name type="scientific">Streptomyces harbinensis</name>
    <dbReference type="NCBI Taxonomy" id="1176198"/>
    <lineage>
        <taxon>Bacteria</taxon>
        <taxon>Bacillati</taxon>
        <taxon>Actinomycetota</taxon>
        <taxon>Actinomycetes</taxon>
        <taxon>Kitasatosporales</taxon>
        <taxon>Streptomycetaceae</taxon>
        <taxon>Streptomyces</taxon>
    </lineage>
</organism>
<keyword evidence="2" id="KW-1185">Reference proteome</keyword>
<evidence type="ECO:0000313" key="2">
    <source>
        <dbReference type="Proteomes" id="UP000198873"/>
    </source>
</evidence>
<reference evidence="2" key="1">
    <citation type="submission" date="2016-10" db="EMBL/GenBank/DDBJ databases">
        <authorList>
            <person name="Varghese N."/>
            <person name="Submissions S."/>
        </authorList>
    </citation>
    <scope>NUCLEOTIDE SEQUENCE [LARGE SCALE GENOMIC DNA]</scope>
    <source>
        <strain evidence="2">CGMCC 4.7047</strain>
    </source>
</reference>
<accession>A0A1I6UE85</accession>
<sequence length="138" mass="15680">MTPVPRLPDLIHADDRPVPPRLGDGADWVLGRCWLWCANRYTWVLWLGPASTTGHHASLYACESCVDRLHHTIIDYSEAMADAPTDATGIRVPLYLSPKDPPRPGSLFYRQARHRRPRTVLGRLWHRLITGRDAPPSR</sequence>
<dbReference type="EMBL" id="FPAB01000005">
    <property type="protein sequence ID" value="SFS99617.1"/>
    <property type="molecule type" value="Genomic_DNA"/>
</dbReference>
<evidence type="ECO:0000313" key="1">
    <source>
        <dbReference type="EMBL" id="SFS99617.1"/>
    </source>
</evidence>
<dbReference type="Proteomes" id="UP000198873">
    <property type="component" value="Unassembled WGS sequence"/>
</dbReference>
<gene>
    <name evidence="1" type="ORF">SAMN05444716_105492</name>
</gene>